<reference evidence="7 8" key="1">
    <citation type="journal article" date="2023" name="Arcadia Sci">
        <title>De novo assembly of a long-read Amblyomma americanum tick genome.</title>
        <authorList>
            <person name="Chou S."/>
            <person name="Poskanzer K.E."/>
            <person name="Rollins M."/>
            <person name="Thuy-Boun P.S."/>
        </authorList>
    </citation>
    <scope>NUCLEOTIDE SEQUENCE [LARGE SCALE GENOMIC DNA]</scope>
    <source>
        <strain evidence="7">F_SG_1</strain>
        <tissue evidence="7">Salivary glands</tissue>
    </source>
</reference>
<dbReference type="GO" id="GO:0022857">
    <property type="term" value="F:transmembrane transporter activity"/>
    <property type="evidence" value="ECO:0007669"/>
    <property type="project" value="InterPro"/>
</dbReference>
<dbReference type="GO" id="GO:0016020">
    <property type="term" value="C:membrane"/>
    <property type="evidence" value="ECO:0007669"/>
    <property type="project" value="UniProtKB-SubCell"/>
</dbReference>
<evidence type="ECO:0000256" key="2">
    <source>
        <dbReference type="ARBA" id="ARBA00022692"/>
    </source>
</evidence>
<feature type="transmembrane region" description="Helical" evidence="6">
    <location>
        <begin position="154"/>
        <end position="173"/>
    </location>
</feature>
<evidence type="ECO:0000256" key="1">
    <source>
        <dbReference type="ARBA" id="ARBA00004141"/>
    </source>
</evidence>
<feature type="transmembrane region" description="Helical" evidence="6">
    <location>
        <begin position="388"/>
        <end position="408"/>
    </location>
</feature>
<dbReference type="AlphaFoldDB" id="A0AAQ4F3K2"/>
<dbReference type="PANTHER" id="PTHR23507:SF1">
    <property type="entry name" value="FI18259P1-RELATED"/>
    <property type="match status" value="1"/>
</dbReference>
<dbReference type="PANTHER" id="PTHR23507">
    <property type="entry name" value="ZGC:174356"/>
    <property type="match status" value="1"/>
</dbReference>
<gene>
    <name evidence="7" type="ORF">V5799_016944</name>
</gene>
<evidence type="ECO:0000256" key="5">
    <source>
        <dbReference type="SAM" id="MobiDB-lite"/>
    </source>
</evidence>
<feature type="transmembrane region" description="Helical" evidence="6">
    <location>
        <begin position="219"/>
        <end position="242"/>
    </location>
</feature>
<dbReference type="Pfam" id="PF07690">
    <property type="entry name" value="MFS_1"/>
    <property type="match status" value="1"/>
</dbReference>
<feature type="transmembrane region" description="Helical" evidence="6">
    <location>
        <begin position="248"/>
        <end position="268"/>
    </location>
</feature>
<dbReference type="Gene3D" id="1.20.1250.20">
    <property type="entry name" value="MFS general substrate transporter like domains"/>
    <property type="match status" value="1"/>
</dbReference>
<dbReference type="InterPro" id="IPR036259">
    <property type="entry name" value="MFS_trans_sf"/>
</dbReference>
<keyword evidence="2 6" id="KW-0812">Transmembrane</keyword>
<evidence type="ECO:0000256" key="3">
    <source>
        <dbReference type="ARBA" id="ARBA00022989"/>
    </source>
</evidence>
<dbReference type="SUPFAM" id="SSF103473">
    <property type="entry name" value="MFS general substrate transporter"/>
    <property type="match status" value="1"/>
</dbReference>
<protein>
    <recommendedName>
        <fullName evidence="9">Adenylate cyclase</fullName>
    </recommendedName>
</protein>
<dbReference type="InterPro" id="IPR011701">
    <property type="entry name" value="MFS"/>
</dbReference>
<keyword evidence="8" id="KW-1185">Reference proteome</keyword>
<comment type="caution">
    <text evidence="7">The sequence shown here is derived from an EMBL/GenBank/DDBJ whole genome shotgun (WGS) entry which is preliminary data.</text>
</comment>
<evidence type="ECO:0000313" key="8">
    <source>
        <dbReference type="Proteomes" id="UP001321473"/>
    </source>
</evidence>
<dbReference type="EMBL" id="JARKHS020007418">
    <property type="protein sequence ID" value="KAK8781714.1"/>
    <property type="molecule type" value="Genomic_DNA"/>
</dbReference>
<proteinExistence type="predicted"/>
<feature type="transmembrane region" description="Helical" evidence="6">
    <location>
        <begin position="124"/>
        <end position="142"/>
    </location>
</feature>
<evidence type="ECO:0000256" key="6">
    <source>
        <dbReference type="SAM" id="Phobius"/>
    </source>
</evidence>
<evidence type="ECO:0000313" key="7">
    <source>
        <dbReference type="EMBL" id="KAK8781714.1"/>
    </source>
</evidence>
<organism evidence="7 8">
    <name type="scientific">Amblyomma americanum</name>
    <name type="common">Lone star tick</name>
    <dbReference type="NCBI Taxonomy" id="6943"/>
    <lineage>
        <taxon>Eukaryota</taxon>
        <taxon>Metazoa</taxon>
        <taxon>Ecdysozoa</taxon>
        <taxon>Arthropoda</taxon>
        <taxon>Chelicerata</taxon>
        <taxon>Arachnida</taxon>
        <taxon>Acari</taxon>
        <taxon>Parasitiformes</taxon>
        <taxon>Ixodida</taxon>
        <taxon>Ixodoidea</taxon>
        <taxon>Ixodidae</taxon>
        <taxon>Amblyomminae</taxon>
        <taxon>Amblyomma</taxon>
    </lineage>
</organism>
<name>A0AAQ4F3K2_AMBAM</name>
<accession>A0AAQ4F3K2</accession>
<keyword evidence="3 6" id="KW-1133">Transmembrane helix</keyword>
<sequence>MADEVRTEPPHTVPHHGSDSPNDSAEPNAVPYILQESKRSSDVSVVSCVSTWRRAVQTVLMARLEIFLVFYLVARRMSSTALQDLLIHKSCLNDLALNASVCSHLDDFEEFKDMAEKAASMTSMMRAVVLLTPSAVIAIFVGPWCDKYGYRTPLVTATFGFLASTLLDVFTVYHMGMALYVNILTAIPDGLCGGPICVLTAVCSEATLTTKEKRRRIRFFAISVTISLSSPLGSYVGGLLYGRFGWETVLYSSFAIAALGMVWSFVAIKNLMKPDHAKDGLSLRFRNFFQLQNLTESVRNAMKPRPNSGRLQLWCLFGAICCVMFDLALRMLGLFAAMGIAYFYVRKMYSWSVSHYSTVQSVSAVVGVALNTPIIYLFVKVFKISDPAMAVVGVSFATAQMIILGLAYEEWLYYLRA</sequence>
<evidence type="ECO:0008006" key="9">
    <source>
        <dbReference type="Google" id="ProtNLM"/>
    </source>
</evidence>
<dbReference type="Proteomes" id="UP001321473">
    <property type="component" value="Unassembled WGS sequence"/>
</dbReference>
<comment type="subcellular location">
    <subcellularLocation>
        <location evidence="1">Membrane</location>
        <topology evidence="1">Multi-pass membrane protein</topology>
    </subcellularLocation>
</comment>
<keyword evidence="4 6" id="KW-0472">Membrane</keyword>
<evidence type="ECO:0000256" key="4">
    <source>
        <dbReference type="ARBA" id="ARBA00023136"/>
    </source>
</evidence>
<feature type="region of interest" description="Disordered" evidence="5">
    <location>
        <begin position="1"/>
        <end position="28"/>
    </location>
</feature>
<feature type="transmembrane region" description="Helical" evidence="6">
    <location>
        <begin position="357"/>
        <end position="379"/>
    </location>
</feature>
<feature type="transmembrane region" description="Helical" evidence="6">
    <location>
        <begin position="313"/>
        <end position="345"/>
    </location>
</feature>